<gene>
    <name evidence="2" type="ORF">Sspor_18520</name>
</gene>
<evidence type="ECO:0000313" key="2">
    <source>
        <dbReference type="EMBL" id="GHI76291.1"/>
    </source>
</evidence>
<evidence type="ECO:0000313" key="3">
    <source>
        <dbReference type="Proteomes" id="UP000608522"/>
    </source>
</evidence>
<keyword evidence="3" id="KW-1185">Reference proteome</keyword>
<protein>
    <submittedName>
        <fullName evidence="2">Uncharacterized protein</fullName>
    </submittedName>
</protein>
<organism evidence="2 3">
    <name type="scientific">Streptomyces spororaveus</name>
    <dbReference type="NCBI Taxonomy" id="284039"/>
    <lineage>
        <taxon>Bacteria</taxon>
        <taxon>Bacillati</taxon>
        <taxon>Actinomycetota</taxon>
        <taxon>Actinomycetes</taxon>
        <taxon>Kitasatosporales</taxon>
        <taxon>Streptomycetaceae</taxon>
        <taxon>Streptomyces</taxon>
    </lineage>
</organism>
<feature type="region of interest" description="Disordered" evidence="1">
    <location>
        <begin position="1"/>
        <end position="33"/>
    </location>
</feature>
<accession>A0ABQ3T7C5</accession>
<comment type="caution">
    <text evidence="2">The sequence shown here is derived from an EMBL/GenBank/DDBJ whole genome shotgun (WGS) entry which is preliminary data.</text>
</comment>
<proteinExistence type="predicted"/>
<evidence type="ECO:0000256" key="1">
    <source>
        <dbReference type="SAM" id="MobiDB-lite"/>
    </source>
</evidence>
<name>A0ABQ3T7C5_9ACTN</name>
<reference evidence="3" key="1">
    <citation type="submission" date="2023-07" db="EMBL/GenBank/DDBJ databases">
        <title>Whole genome shotgun sequence of Streptomyces spororaveus NBRC 15456.</title>
        <authorList>
            <person name="Komaki H."/>
            <person name="Tamura T."/>
        </authorList>
    </citation>
    <scope>NUCLEOTIDE SEQUENCE [LARGE SCALE GENOMIC DNA]</scope>
    <source>
        <strain evidence="3">NBRC 15456</strain>
    </source>
</reference>
<dbReference type="Proteomes" id="UP000608522">
    <property type="component" value="Unassembled WGS sequence"/>
</dbReference>
<dbReference type="EMBL" id="BNED01000005">
    <property type="protein sequence ID" value="GHI76291.1"/>
    <property type="molecule type" value="Genomic_DNA"/>
</dbReference>
<sequence>MVLALLGNGRPAPPNTTPPDPRHHPQELMGALPAPGRTPLIRFVLVRVAVRPRDPRFLGATPDLAAAVAAAVDDGQDALDSIGHDWTEIKRWAQHLLPKRWKPWSSGSGQSSTVC</sequence>